<dbReference type="Gene3D" id="3.20.20.70">
    <property type="entry name" value="Aldolase class I"/>
    <property type="match status" value="1"/>
</dbReference>
<dbReference type="SUPFAM" id="SSF51412">
    <property type="entry name" value="Inosine monophosphate dehydrogenase (IMPDH)"/>
    <property type="match status" value="1"/>
</dbReference>
<dbReference type="EMBL" id="MU001957">
    <property type="protein sequence ID" value="KAF2792721.1"/>
    <property type="molecule type" value="Genomic_DNA"/>
</dbReference>
<dbReference type="InterPro" id="IPR013785">
    <property type="entry name" value="Aldolase_TIM"/>
</dbReference>
<dbReference type="CDD" id="cd04730">
    <property type="entry name" value="NPD_like"/>
    <property type="match status" value="1"/>
</dbReference>
<reference evidence="4" key="1">
    <citation type="journal article" date="2020" name="Stud. Mycol.">
        <title>101 Dothideomycetes genomes: a test case for predicting lifestyles and emergence of pathogens.</title>
        <authorList>
            <person name="Haridas S."/>
            <person name="Albert R."/>
            <person name="Binder M."/>
            <person name="Bloem J."/>
            <person name="Labutti K."/>
            <person name="Salamov A."/>
            <person name="Andreopoulos B."/>
            <person name="Baker S."/>
            <person name="Barry K."/>
            <person name="Bills G."/>
            <person name="Bluhm B."/>
            <person name="Cannon C."/>
            <person name="Castanera R."/>
            <person name="Culley D."/>
            <person name="Daum C."/>
            <person name="Ezra D."/>
            <person name="Gonzalez J."/>
            <person name="Henrissat B."/>
            <person name="Kuo A."/>
            <person name="Liang C."/>
            <person name="Lipzen A."/>
            <person name="Lutzoni F."/>
            <person name="Magnuson J."/>
            <person name="Mondo S."/>
            <person name="Nolan M."/>
            <person name="Ohm R."/>
            <person name="Pangilinan J."/>
            <person name="Park H.-J."/>
            <person name="Ramirez L."/>
            <person name="Alfaro M."/>
            <person name="Sun H."/>
            <person name="Tritt A."/>
            <person name="Yoshinaga Y."/>
            <person name="Zwiers L.-H."/>
            <person name="Turgeon B."/>
            <person name="Goodwin S."/>
            <person name="Spatafora J."/>
            <person name="Crous P."/>
            <person name="Grigoriev I."/>
        </authorList>
    </citation>
    <scope>NUCLEOTIDE SEQUENCE</scope>
    <source>
        <strain evidence="4">CBS 109.77</strain>
    </source>
</reference>
<evidence type="ECO:0000313" key="5">
    <source>
        <dbReference type="Proteomes" id="UP000799757"/>
    </source>
</evidence>
<dbReference type="PANTHER" id="PTHR32332:SF34">
    <property type="entry name" value="2-NITROPROPANE DIOXYGENASE FAMILY, PUTATIVE-RELATED"/>
    <property type="match status" value="1"/>
</dbReference>
<evidence type="ECO:0000256" key="2">
    <source>
        <dbReference type="ARBA" id="ARBA00022643"/>
    </source>
</evidence>
<keyword evidence="1" id="KW-0285">Flavoprotein</keyword>
<keyword evidence="2" id="KW-0288">FMN</keyword>
<dbReference type="OrthoDB" id="2349068at2759"/>
<dbReference type="AlphaFoldDB" id="A0A6A6X8Y3"/>
<dbReference type="PANTHER" id="PTHR32332">
    <property type="entry name" value="2-NITROPROPANE DIOXYGENASE"/>
    <property type="match status" value="1"/>
</dbReference>
<proteinExistence type="predicted"/>
<sequence>MNGIQKLKTAYPWIQTPVIVGAPMRLISLADLAVQISRAGGIGFIGGGTEPDLEEHLIRAKSLLADSPLPSRSNTLPIGVGFINWGAPLSSSIPIIKKYRPAAAWFFAPRSIASLIEWTMDTRAASPETEIWVQVGSVSEALSVVRDVQPNVLVVQGSDAGGHGLAQGAGVISLVPEVSDAVAALVAKEGKNAPIIIAAGGIVEGRGVAAALVLGASGVVMGTRFLASKEAKIAKGYQDEVVRAKDGGQTTVRTKVYDNLRGTTGWADTYNGRGIINKSYTDAVAGLNEDENKKLYNEEVSKGDAGWGVDGRLTTYAGTGVGLVTDVMSAAEIVTEVRERTRHVLERLNGQ</sequence>
<protein>
    <submittedName>
        <fullName evidence="4">Inosine monophosphate dehydrogenase</fullName>
    </submittedName>
</protein>
<name>A0A6A6X8Y3_9PLEO</name>
<keyword evidence="5" id="KW-1185">Reference proteome</keyword>
<dbReference type="Pfam" id="PF03060">
    <property type="entry name" value="NMO"/>
    <property type="match status" value="1"/>
</dbReference>
<accession>A0A6A6X8Y3</accession>
<evidence type="ECO:0000313" key="4">
    <source>
        <dbReference type="EMBL" id="KAF2792721.1"/>
    </source>
</evidence>
<dbReference type="InterPro" id="IPR004136">
    <property type="entry name" value="NMO"/>
</dbReference>
<dbReference type="Proteomes" id="UP000799757">
    <property type="component" value="Unassembled WGS sequence"/>
</dbReference>
<evidence type="ECO:0000256" key="3">
    <source>
        <dbReference type="ARBA" id="ARBA00023002"/>
    </source>
</evidence>
<organism evidence="4 5">
    <name type="scientific">Melanomma pulvis-pyrius CBS 109.77</name>
    <dbReference type="NCBI Taxonomy" id="1314802"/>
    <lineage>
        <taxon>Eukaryota</taxon>
        <taxon>Fungi</taxon>
        <taxon>Dikarya</taxon>
        <taxon>Ascomycota</taxon>
        <taxon>Pezizomycotina</taxon>
        <taxon>Dothideomycetes</taxon>
        <taxon>Pleosporomycetidae</taxon>
        <taxon>Pleosporales</taxon>
        <taxon>Melanommataceae</taxon>
        <taxon>Melanomma</taxon>
    </lineage>
</organism>
<keyword evidence="3" id="KW-0560">Oxidoreductase</keyword>
<gene>
    <name evidence="4" type="ORF">K505DRAFT_278321</name>
</gene>
<evidence type="ECO:0000256" key="1">
    <source>
        <dbReference type="ARBA" id="ARBA00022630"/>
    </source>
</evidence>
<dbReference type="GO" id="GO:0018580">
    <property type="term" value="F:nitronate monooxygenase activity"/>
    <property type="evidence" value="ECO:0007669"/>
    <property type="project" value="InterPro"/>
</dbReference>